<feature type="region of interest" description="Disordered" evidence="5">
    <location>
        <begin position="503"/>
        <end position="524"/>
    </location>
</feature>
<feature type="compositionally biased region" description="Polar residues" evidence="5">
    <location>
        <begin position="458"/>
        <end position="470"/>
    </location>
</feature>
<evidence type="ECO:0000313" key="7">
    <source>
        <dbReference type="Proteomes" id="UP000051952"/>
    </source>
</evidence>
<dbReference type="EMBL" id="CYKH01000025">
    <property type="protein sequence ID" value="CUE61244.1"/>
    <property type="molecule type" value="Genomic_DNA"/>
</dbReference>
<dbReference type="GO" id="GO:0042276">
    <property type="term" value="P:error-prone translesion synthesis"/>
    <property type="evidence" value="ECO:0007669"/>
    <property type="project" value="InterPro"/>
</dbReference>
<dbReference type="GO" id="GO:0005634">
    <property type="term" value="C:nucleus"/>
    <property type="evidence" value="ECO:0007669"/>
    <property type="project" value="TreeGrafter"/>
</dbReference>
<dbReference type="PANTHER" id="PTHR31399:SF0">
    <property type="entry name" value="DNA-DIRECTED PRIMASE_POLYMERASE PROTEIN"/>
    <property type="match status" value="1"/>
</dbReference>
<dbReference type="AlphaFoldDB" id="A0A0S4IKK2"/>
<dbReference type="VEuPathDB" id="TriTrypDB:BSAL_49755"/>
<evidence type="ECO:0000313" key="6">
    <source>
        <dbReference type="EMBL" id="CUE61244.1"/>
    </source>
</evidence>
<dbReference type="EC" id="2.7.7.102" evidence="3"/>
<reference evidence="7" key="1">
    <citation type="submission" date="2015-09" db="EMBL/GenBank/DDBJ databases">
        <authorList>
            <consortium name="Pathogen Informatics"/>
        </authorList>
    </citation>
    <scope>NUCLEOTIDE SEQUENCE [LARGE SCALE GENOMIC DNA]</scope>
    <source>
        <strain evidence="7">Lake Konstanz</strain>
    </source>
</reference>
<evidence type="ECO:0000256" key="1">
    <source>
        <dbReference type="ARBA" id="ARBA00026139"/>
    </source>
</evidence>
<comment type="catalytic activity">
    <reaction evidence="4">
        <text>DNA(n) + a 2'-deoxyribonucleoside 5'-triphosphate = DNA(n+1) + diphosphate</text>
        <dbReference type="Rhea" id="RHEA:22508"/>
        <dbReference type="Rhea" id="RHEA-COMP:17339"/>
        <dbReference type="Rhea" id="RHEA-COMP:17340"/>
        <dbReference type="ChEBI" id="CHEBI:33019"/>
        <dbReference type="ChEBI" id="CHEBI:61560"/>
        <dbReference type="ChEBI" id="CHEBI:173112"/>
        <dbReference type="EC" id="2.7.7.7"/>
    </reaction>
    <physiologicalReaction direction="left-to-right" evidence="4">
        <dbReference type="Rhea" id="RHEA:22509"/>
    </physiologicalReaction>
</comment>
<comment type="catalytic activity">
    <reaction evidence="2">
        <text>ssDNA + n NTP = ssDNA/pppN(pN)n-1 hybrid + (n-1) diphosphate.</text>
        <dbReference type="EC" id="2.7.7.102"/>
    </reaction>
</comment>
<feature type="region of interest" description="Disordered" evidence="5">
    <location>
        <begin position="104"/>
        <end position="124"/>
    </location>
</feature>
<dbReference type="OrthoDB" id="5988181at2759"/>
<dbReference type="OMA" id="YSKNRMM"/>
<evidence type="ECO:0000256" key="2">
    <source>
        <dbReference type="ARBA" id="ARBA00044677"/>
    </source>
</evidence>
<feature type="region of interest" description="Disordered" evidence="5">
    <location>
        <begin position="609"/>
        <end position="630"/>
    </location>
</feature>
<dbReference type="GO" id="GO:0009411">
    <property type="term" value="P:response to UV"/>
    <property type="evidence" value="ECO:0007669"/>
    <property type="project" value="TreeGrafter"/>
</dbReference>
<evidence type="ECO:0000256" key="4">
    <source>
        <dbReference type="ARBA" id="ARBA00047303"/>
    </source>
</evidence>
<sequence length="669" mass="74950">MMKNAAPIAIDSGLLTFGQFQQLFPFPELVRCFHLQRQLFDFLDSCEPTAVTSSTADCDDDQWIPLSAEFDSEAKVLSKRNESGQTLHAMINSGPSIFRRHQPQQSLNDTSSTAPITSLGIHGGTSKASEQERYFIAVRRSFVYSLHQRLAPRQQHFYEILRENVPCHFYLDVEQDYEYCTTDEYCQQSCRLKPGPEAAPHLQQALIPPTFCRWDCPFVPEHSCTTEVLLRTLATYLSSRDDLHSISIRAADVVVLRSISIDGAPVKKFSQHYIIRFRDCLFRDNRHVGALVKDYVDWLSELSDRDPEVHRALFFHGDPLGHPFSRRLLNSVDENVRDTAVYHSSNEDGRDAATANNSLPTQSPLLPKRCIVDTAVYSRNRMFRCWGSTKLGKSLVLTLDPYCLGSQLSSSPTTLAPTRDAFFQSFISAGNSRLAESSASASDKFSVRMIDLLRISDGSSPPRSVNNHHMSLSQSSRGSRSDLHVLPSPWPTIDDIVRKVASTLPPQPSSQPQPRCSPSLHHHGSHHHRVMQYSIAYALDGTTPTAIFYPVVGSKFCSHIGREHKSNGIYFVANFNSRQISLKCHDPDCRFRATDAVAMFPPEVLLPPPLVGSTESSTGGIRESAPFRADGESSSMDPFYVVNNTDSIKYAASIRTRPLLKRVRDDDHS</sequence>
<dbReference type="GO" id="GO:0005759">
    <property type="term" value="C:mitochondrial matrix"/>
    <property type="evidence" value="ECO:0007669"/>
    <property type="project" value="TreeGrafter"/>
</dbReference>
<dbReference type="GO" id="GO:0003887">
    <property type="term" value="F:DNA-directed DNA polymerase activity"/>
    <property type="evidence" value="ECO:0007669"/>
    <property type="project" value="UniProtKB-EC"/>
</dbReference>
<dbReference type="GO" id="GO:0006264">
    <property type="term" value="P:mitochondrial DNA replication"/>
    <property type="evidence" value="ECO:0007669"/>
    <property type="project" value="TreeGrafter"/>
</dbReference>
<organism evidence="6 7">
    <name type="scientific">Bodo saltans</name>
    <name type="common">Flagellated protozoan</name>
    <dbReference type="NCBI Taxonomy" id="75058"/>
    <lineage>
        <taxon>Eukaryota</taxon>
        <taxon>Discoba</taxon>
        <taxon>Euglenozoa</taxon>
        <taxon>Kinetoplastea</taxon>
        <taxon>Metakinetoplastina</taxon>
        <taxon>Eubodonida</taxon>
        <taxon>Bodonidae</taxon>
        <taxon>Bodo</taxon>
    </lineage>
</organism>
<accession>A0A0S4IKK2</accession>
<dbReference type="PANTHER" id="PTHR31399">
    <property type="entry name" value="DNA-DIRECTED PRIMASE / POLYMERASE PROTEIN"/>
    <property type="match status" value="1"/>
</dbReference>
<proteinExistence type="predicted"/>
<gene>
    <name evidence="6" type="ORF">BSAL_49755</name>
</gene>
<feature type="compositionally biased region" description="Polar residues" evidence="5">
    <location>
        <begin position="104"/>
        <end position="116"/>
    </location>
</feature>
<keyword evidence="7" id="KW-1185">Reference proteome</keyword>
<dbReference type="Pfam" id="PF03121">
    <property type="entry name" value="Herpes_UL52"/>
    <property type="match status" value="1"/>
</dbReference>
<dbReference type="GO" id="GO:0003682">
    <property type="term" value="F:chromatin binding"/>
    <property type="evidence" value="ECO:0007669"/>
    <property type="project" value="TreeGrafter"/>
</dbReference>
<dbReference type="InterPro" id="IPR044917">
    <property type="entry name" value="PRIMPOL"/>
</dbReference>
<protein>
    <recommendedName>
        <fullName evidence="1">DNA-directed primase/polymerase protein</fullName>
        <ecNumber evidence="3">2.7.7.102</ecNumber>
    </recommendedName>
</protein>
<name>A0A0S4IKK2_BODSA</name>
<feature type="region of interest" description="Disordered" evidence="5">
    <location>
        <begin position="458"/>
        <end position="484"/>
    </location>
</feature>
<dbReference type="Proteomes" id="UP000051952">
    <property type="component" value="Unassembled WGS sequence"/>
</dbReference>
<evidence type="ECO:0000256" key="5">
    <source>
        <dbReference type="SAM" id="MobiDB-lite"/>
    </source>
</evidence>
<evidence type="ECO:0000256" key="3">
    <source>
        <dbReference type="ARBA" id="ARBA00044768"/>
    </source>
</evidence>
<dbReference type="GO" id="GO:0031297">
    <property type="term" value="P:replication fork processing"/>
    <property type="evidence" value="ECO:0007669"/>
    <property type="project" value="TreeGrafter"/>
</dbReference>